<keyword evidence="3" id="KW-1185">Reference proteome</keyword>
<feature type="non-terminal residue" evidence="2">
    <location>
        <position position="1"/>
    </location>
</feature>
<accession>A0A6V7H610</accession>
<dbReference type="EMBL" id="CAJDYZ010007995">
    <property type="protein sequence ID" value="CAD1474873.1"/>
    <property type="molecule type" value="Genomic_DNA"/>
</dbReference>
<organism evidence="2 3">
    <name type="scientific">Heterotrigona itama</name>
    <dbReference type="NCBI Taxonomy" id="395501"/>
    <lineage>
        <taxon>Eukaryota</taxon>
        <taxon>Metazoa</taxon>
        <taxon>Ecdysozoa</taxon>
        <taxon>Arthropoda</taxon>
        <taxon>Hexapoda</taxon>
        <taxon>Insecta</taxon>
        <taxon>Pterygota</taxon>
        <taxon>Neoptera</taxon>
        <taxon>Endopterygota</taxon>
        <taxon>Hymenoptera</taxon>
        <taxon>Apocrita</taxon>
        <taxon>Aculeata</taxon>
        <taxon>Apoidea</taxon>
        <taxon>Anthophila</taxon>
        <taxon>Apidae</taxon>
        <taxon>Heterotrigona</taxon>
    </lineage>
</organism>
<dbReference type="OrthoDB" id="10646217at2759"/>
<sequence length="106" mass="12355">PRKYRQVLVIEANQKQNPRPRISRVSLRQITRRSSKGSSSREESREIHGSRRKIPRDLTSSGSLRDKRGLERSMESGGIAGNPRNCQRSTEFREIPRIRRSFDRIP</sequence>
<proteinExistence type="predicted"/>
<feature type="compositionally biased region" description="Basic and acidic residues" evidence="1">
    <location>
        <begin position="39"/>
        <end position="49"/>
    </location>
</feature>
<comment type="caution">
    <text evidence="2">The sequence shown here is derived from an EMBL/GenBank/DDBJ whole genome shotgun (WGS) entry which is preliminary data.</text>
</comment>
<dbReference type="AlphaFoldDB" id="A0A6V7H610"/>
<name>A0A6V7H610_9HYME</name>
<protein>
    <submittedName>
        <fullName evidence="2">Uncharacterized protein</fullName>
    </submittedName>
</protein>
<evidence type="ECO:0000313" key="3">
    <source>
        <dbReference type="Proteomes" id="UP000752696"/>
    </source>
</evidence>
<feature type="non-terminal residue" evidence="2">
    <location>
        <position position="106"/>
    </location>
</feature>
<feature type="compositionally biased region" description="Basic and acidic residues" evidence="1">
    <location>
        <begin position="64"/>
        <end position="74"/>
    </location>
</feature>
<reference evidence="2" key="1">
    <citation type="submission" date="2020-07" db="EMBL/GenBank/DDBJ databases">
        <authorList>
            <person name="Nazaruddin N."/>
        </authorList>
    </citation>
    <scope>NUCLEOTIDE SEQUENCE</scope>
</reference>
<evidence type="ECO:0000256" key="1">
    <source>
        <dbReference type="SAM" id="MobiDB-lite"/>
    </source>
</evidence>
<feature type="region of interest" description="Disordered" evidence="1">
    <location>
        <begin position="1"/>
        <end position="106"/>
    </location>
</feature>
<gene>
    <name evidence="2" type="ORF">MHI_LOCUS501202</name>
</gene>
<evidence type="ECO:0000313" key="2">
    <source>
        <dbReference type="EMBL" id="CAD1474873.1"/>
    </source>
</evidence>
<feature type="compositionally biased region" description="Basic and acidic residues" evidence="1">
    <location>
        <begin position="90"/>
        <end position="106"/>
    </location>
</feature>
<dbReference type="Proteomes" id="UP000752696">
    <property type="component" value="Unassembled WGS sequence"/>
</dbReference>